<dbReference type="GO" id="GO:0080120">
    <property type="term" value="P:CAAX-box protein maturation"/>
    <property type="evidence" value="ECO:0007669"/>
    <property type="project" value="UniProtKB-ARBA"/>
</dbReference>
<evidence type="ECO:0000313" key="3">
    <source>
        <dbReference type="EMBL" id="URN94762.1"/>
    </source>
</evidence>
<dbReference type="InterPro" id="IPR003675">
    <property type="entry name" value="Rce1/LyrA-like_dom"/>
</dbReference>
<protein>
    <submittedName>
        <fullName evidence="3">CPBP family intramembrane metalloprotease</fullName>
    </submittedName>
</protein>
<feature type="transmembrane region" description="Helical" evidence="1">
    <location>
        <begin position="247"/>
        <end position="270"/>
    </location>
</feature>
<dbReference type="GO" id="GO:0008237">
    <property type="term" value="F:metallopeptidase activity"/>
    <property type="evidence" value="ECO:0007669"/>
    <property type="project" value="UniProtKB-KW"/>
</dbReference>
<feature type="transmembrane region" description="Helical" evidence="1">
    <location>
        <begin position="318"/>
        <end position="342"/>
    </location>
</feature>
<evidence type="ECO:0000259" key="2">
    <source>
        <dbReference type="Pfam" id="PF02517"/>
    </source>
</evidence>
<keyword evidence="3" id="KW-0378">Hydrolase</keyword>
<feature type="transmembrane region" description="Helical" evidence="1">
    <location>
        <begin position="446"/>
        <end position="467"/>
    </location>
</feature>
<organism evidence="3 4">
    <name type="scientific">Candidatus Pristimantibacillus lignocellulolyticus</name>
    <dbReference type="NCBI Taxonomy" id="2994561"/>
    <lineage>
        <taxon>Bacteria</taxon>
        <taxon>Bacillati</taxon>
        <taxon>Bacillota</taxon>
        <taxon>Bacilli</taxon>
        <taxon>Bacillales</taxon>
        <taxon>Paenibacillaceae</taxon>
        <taxon>Candidatus Pristimantibacillus</taxon>
    </lineage>
</organism>
<keyword evidence="1" id="KW-1133">Transmembrane helix</keyword>
<proteinExistence type="predicted"/>
<dbReference type="Pfam" id="PF02517">
    <property type="entry name" value="Rce1-like"/>
    <property type="match status" value="1"/>
</dbReference>
<dbReference type="AlphaFoldDB" id="A0A9J6ZF17"/>
<feature type="transmembrane region" description="Helical" evidence="1">
    <location>
        <begin position="279"/>
        <end position="298"/>
    </location>
</feature>
<feature type="domain" description="CAAX prenyl protease 2/Lysostaphin resistance protein A-like" evidence="2">
    <location>
        <begin position="412"/>
        <end position="505"/>
    </location>
</feature>
<keyword evidence="1" id="KW-0812">Transmembrane</keyword>
<feature type="transmembrane region" description="Helical" evidence="1">
    <location>
        <begin position="414"/>
        <end position="434"/>
    </location>
</feature>
<dbReference type="KEGG" id="plig:NAG76_00425"/>
<feature type="transmembrane region" description="Helical" evidence="1">
    <location>
        <begin position="473"/>
        <end position="499"/>
    </location>
</feature>
<feature type="transmembrane region" description="Helical" evidence="1">
    <location>
        <begin position="374"/>
        <end position="394"/>
    </location>
</feature>
<reference evidence="3" key="1">
    <citation type="submission" date="2022-05" db="EMBL/GenBank/DDBJ databases">
        <title>Novel bacterial taxa in a minimal lignocellulolytic consortium and its capacity to transform plastics disclosed by genome-resolved metagenomics.</title>
        <authorList>
            <person name="Rodriguez C.A.D."/>
            <person name="Diaz-Garcia L."/>
            <person name="Herrera K."/>
            <person name="Tarazona N.A."/>
            <person name="Sproer C."/>
            <person name="Overmann J."/>
            <person name="Jimenez D.J."/>
        </authorList>
    </citation>
    <scope>NUCLEOTIDE SEQUENCE</scope>
    <source>
        <strain evidence="3">MAG5</strain>
    </source>
</reference>
<keyword evidence="3" id="KW-0645">Protease</keyword>
<name>A0A9J6ZF17_9BACL</name>
<sequence length="556" mass="62817">MINQITPKTWKLMSILATISLIVFILLQLLPSLNASATSTSSSKPISNDKAIEIASAFAEQHTGFNVEQAEAYHQANKAYTGYIMKEQLQKIHEEKFEKIVPFDQYQVNVRFDSGEGNGYVIMSLFTGQITGWNFSITGTEADEATTLTALKQEITEQNFPLNDETHFDMYEAVSQPSWASITDSSKHSIGWYVSNDEQFIGDAILQIDTVVLETSEGTIVSRYIPDFIIPDEYTAYTKKQDFFAGIWTFGVYMGFTFIFGVLAIIYAILYRRHTSFKYGAWLTAISTLISLLVNFGFLKSQLGLESNTIMENGLANIFMLGVVIVSVIFGAVGVYFSFIAGDGLWKAQGFRLWPRFRDQGYGHYIWDMMKMSYLLAIILLGIQNVIYLLLTTLLGTWSANDASQSFLNFEYTWLYPAVAWMAAITEEVIYRYFGVGIFRRWFKNTWLAAIIPSIVWAAGHTMYPLYPASTRILELIIVGMLFTFIMVKFGFIAAMFTHAIFNTILMSMQLVMYGGTVDLISSIVFIILPFFIAYVIKLLHNKFNKGSNSSLVSAK</sequence>
<gene>
    <name evidence="3" type="ORF">NAG76_00425</name>
</gene>
<evidence type="ECO:0000313" key="4">
    <source>
        <dbReference type="Proteomes" id="UP001056756"/>
    </source>
</evidence>
<evidence type="ECO:0000256" key="1">
    <source>
        <dbReference type="SAM" id="Phobius"/>
    </source>
</evidence>
<dbReference type="GO" id="GO:0004175">
    <property type="term" value="F:endopeptidase activity"/>
    <property type="evidence" value="ECO:0007669"/>
    <property type="project" value="UniProtKB-ARBA"/>
</dbReference>
<dbReference type="Proteomes" id="UP001056756">
    <property type="component" value="Chromosome"/>
</dbReference>
<accession>A0A9J6ZF17</accession>
<feature type="transmembrane region" description="Helical" evidence="1">
    <location>
        <begin position="511"/>
        <end position="537"/>
    </location>
</feature>
<dbReference type="EMBL" id="CP097899">
    <property type="protein sequence ID" value="URN94762.1"/>
    <property type="molecule type" value="Genomic_DNA"/>
</dbReference>
<keyword evidence="3" id="KW-0482">Metalloprotease</keyword>
<keyword evidence="1" id="KW-0472">Membrane</keyword>